<evidence type="ECO:0000256" key="1">
    <source>
        <dbReference type="SAM" id="SignalP"/>
    </source>
</evidence>
<dbReference type="Pfam" id="PF07464">
    <property type="entry name" value="ApoLp-III"/>
    <property type="match status" value="1"/>
</dbReference>
<dbReference type="InterPro" id="IPR010009">
    <property type="entry name" value="ApoLp-III"/>
</dbReference>
<dbReference type="AlphaFoldDB" id="A0AAN7ZG74"/>
<gene>
    <name evidence="2" type="ORF">RI129_012628</name>
</gene>
<dbReference type="EMBL" id="JAVRBK010000010">
    <property type="protein sequence ID" value="KAK5638333.1"/>
    <property type="molecule type" value="Genomic_DNA"/>
</dbReference>
<accession>A0AAN7ZG74</accession>
<keyword evidence="1" id="KW-0732">Signal</keyword>
<evidence type="ECO:0000313" key="2">
    <source>
        <dbReference type="EMBL" id="KAK5638333.1"/>
    </source>
</evidence>
<name>A0AAN7ZG74_9COLE</name>
<evidence type="ECO:0008006" key="4">
    <source>
        <dbReference type="Google" id="ProtNLM"/>
    </source>
</evidence>
<sequence length="194" mass="21754">MAKFIYFFIAALAVQAVLARPKKTPATQSEKTGLEQFMENFDSIRKEVEETIKKVLPGNKDINKALVDVSQTFAATVEKGTRELTEQADKNKPLVEKMVKEASDKITQSISYIKSLVGEDVVKKGEDVRKNVEANINTIFAEGKKVEEALKPSMEHAQENVKKFASDFFEMLKTAGERFKADLDKAVAERTPKH</sequence>
<proteinExistence type="predicted"/>
<comment type="caution">
    <text evidence="2">The sequence shown here is derived from an EMBL/GenBank/DDBJ whole genome shotgun (WGS) entry which is preliminary data.</text>
</comment>
<protein>
    <recommendedName>
        <fullName evidence="4">Apolipophorin-III</fullName>
    </recommendedName>
</protein>
<dbReference type="Proteomes" id="UP001329430">
    <property type="component" value="Chromosome 10"/>
</dbReference>
<feature type="chain" id="PRO_5042977999" description="Apolipophorin-III" evidence="1">
    <location>
        <begin position="20"/>
        <end position="194"/>
    </location>
</feature>
<evidence type="ECO:0000313" key="3">
    <source>
        <dbReference type="Proteomes" id="UP001329430"/>
    </source>
</evidence>
<dbReference type="SUPFAM" id="SSF58113">
    <property type="entry name" value="Apolipoprotein A-I"/>
    <property type="match status" value="1"/>
</dbReference>
<dbReference type="GO" id="GO:0006869">
    <property type="term" value="P:lipid transport"/>
    <property type="evidence" value="ECO:0007669"/>
    <property type="project" value="InterPro"/>
</dbReference>
<reference evidence="2 3" key="1">
    <citation type="journal article" date="2024" name="Insects">
        <title>An Improved Chromosome-Level Genome Assembly of the Firefly Pyrocoelia pectoralis.</title>
        <authorList>
            <person name="Fu X."/>
            <person name="Meyer-Rochow V.B."/>
            <person name="Ballantyne L."/>
            <person name="Zhu X."/>
        </authorList>
    </citation>
    <scope>NUCLEOTIDE SEQUENCE [LARGE SCALE GENOMIC DNA]</scope>
    <source>
        <strain evidence="2">XCY_ONT2</strain>
    </source>
</reference>
<feature type="signal peptide" evidence="1">
    <location>
        <begin position="1"/>
        <end position="19"/>
    </location>
</feature>
<organism evidence="2 3">
    <name type="scientific">Pyrocoelia pectoralis</name>
    <dbReference type="NCBI Taxonomy" id="417401"/>
    <lineage>
        <taxon>Eukaryota</taxon>
        <taxon>Metazoa</taxon>
        <taxon>Ecdysozoa</taxon>
        <taxon>Arthropoda</taxon>
        <taxon>Hexapoda</taxon>
        <taxon>Insecta</taxon>
        <taxon>Pterygota</taxon>
        <taxon>Neoptera</taxon>
        <taxon>Endopterygota</taxon>
        <taxon>Coleoptera</taxon>
        <taxon>Polyphaga</taxon>
        <taxon>Elateriformia</taxon>
        <taxon>Elateroidea</taxon>
        <taxon>Lampyridae</taxon>
        <taxon>Lampyrinae</taxon>
        <taxon>Pyrocoelia</taxon>
    </lineage>
</organism>
<dbReference type="GO" id="GO:0008289">
    <property type="term" value="F:lipid binding"/>
    <property type="evidence" value="ECO:0007669"/>
    <property type="project" value="InterPro"/>
</dbReference>
<dbReference type="GO" id="GO:0005576">
    <property type="term" value="C:extracellular region"/>
    <property type="evidence" value="ECO:0007669"/>
    <property type="project" value="InterPro"/>
</dbReference>
<keyword evidence="3" id="KW-1185">Reference proteome</keyword>
<dbReference type="Gene3D" id="1.20.120.20">
    <property type="entry name" value="Apolipoprotein"/>
    <property type="match status" value="1"/>
</dbReference>